<evidence type="ECO:0000313" key="2">
    <source>
        <dbReference type="EMBL" id="KAA8595369.1"/>
    </source>
</evidence>
<gene>
    <name evidence="2" type="ORF">FQN60_012504</name>
</gene>
<sequence length="395" mass="43564">MEYRSPKFVTQAQVMVTRVFLDSDSSFISWTLSYTLGTRDLTWTQQLWRDIYPMKSSTSQATIEKPRQSFSVFGLPKMLVSDSGACFTSSEFESFMEKNPSCELLHHTPSGPVIVGSGQTMKRHVDQVRARVAETVPSIESENEEETVLDIVGGFVGPLPTSLDDRGEPPPVAPPDLQLAPDTRVQPGLAHCTSALCIPNVNLRNQFFAVLDQHRTALYGQKAARTGKISEALRDILKIYDLQAVRDVNMKRALALRALPVYMREEDPQFFKTWNCFSAIYSWLSFGTQSSTEPMAMAFHSLSPWDQKVFPLVRADAALLIFRSPSSSLFPAVPPLGLMNDLAGDGSCGCGGASKARRGEEALFLSPPSCHSHPPGYSATQPCQEQDGTGLLDYL</sequence>
<feature type="compositionally biased region" description="Polar residues" evidence="1">
    <location>
        <begin position="378"/>
        <end position="387"/>
    </location>
</feature>
<accession>A0A5J5DPY6</accession>
<dbReference type="EMBL" id="VOFY01000002">
    <property type="protein sequence ID" value="KAA8595369.1"/>
    <property type="molecule type" value="Genomic_DNA"/>
</dbReference>
<organism evidence="2 3">
    <name type="scientific">Etheostoma spectabile</name>
    <name type="common">orangethroat darter</name>
    <dbReference type="NCBI Taxonomy" id="54343"/>
    <lineage>
        <taxon>Eukaryota</taxon>
        <taxon>Metazoa</taxon>
        <taxon>Chordata</taxon>
        <taxon>Craniata</taxon>
        <taxon>Vertebrata</taxon>
        <taxon>Euteleostomi</taxon>
        <taxon>Actinopterygii</taxon>
        <taxon>Neopterygii</taxon>
        <taxon>Teleostei</taxon>
        <taxon>Neoteleostei</taxon>
        <taxon>Acanthomorphata</taxon>
        <taxon>Eupercaria</taxon>
        <taxon>Perciformes</taxon>
        <taxon>Percoidei</taxon>
        <taxon>Percidae</taxon>
        <taxon>Etheostomatinae</taxon>
        <taxon>Etheostoma</taxon>
    </lineage>
</organism>
<feature type="region of interest" description="Disordered" evidence="1">
    <location>
        <begin position="373"/>
        <end position="395"/>
    </location>
</feature>
<dbReference type="AlphaFoldDB" id="A0A5J5DPY6"/>
<evidence type="ECO:0008006" key="4">
    <source>
        <dbReference type="Google" id="ProtNLM"/>
    </source>
</evidence>
<protein>
    <recommendedName>
        <fullName evidence="4">Integrase catalytic domain-containing protein</fullName>
    </recommendedName>
</protein>
<name>A0A5J5DPY6_9PERO</name>
<keyword evidence="3" id="KW-1185">Reference proteome</keyword>
<dbReference type="SUPFAM" id="SSF53098">
    <property type="entry name" value="Ribonuclease H-like"/>
    <property type="match status" value="1"/>
</dbReference>
<dbReference type="Proteomes" id="UP000327493">
    <property type="component" value="Chromosome 2"/>
</dbReference>
<comment type="caution">
    <text evidence="2">The sequence shown here is derived from an EMBL/GenBank/DDBJ whole genome shotgun (WGS) entry which is preliminary data.</text>
</comment>
<dbReference type="GO" id="GO:0003676">
    <property type="term" value="F:nucleic acid binding"/>
    <property type="evidence" value="ECO:0007669"/>
    <property type="project" value="InterPro"/>
</dbReference>
<dbReference type="InterPro" id="IPR036397">
    <property type="entry name" value="RNaseH_sf"/>
</dbReference>
<dbReference type="Gene3D" id="3.30.420.10">
    <property type="entry name" value="Ribonuclease H-like superfamily/Ribonuclease H"/>
    <property type="match status" value="1"/>
</dbReference>
<evidence type="ECO:0000313" key="3">
    <source>
        <dbReference type="Proteomes" id="UP000327493"/>
    </source>
</evidence>
<proteinExistence type="predicted"/>
<dbReference type="InterPro" id="IPR012337">
    <property type="entry name" value="RNaseH-like_sf"/>
</dbReference>
<evidence type="ECO:0000256" key="1">
    <source>
        <dbReference type="SAM" id="MobiDB-lite"/>
    </source>
</evidence>
<reference evidence="2 3" key="1">
    <citation type="submission" date="2019-08" db="EMBL/GenBank/DDBJ databases">
        <title>A chromosome-level genome assembly, high-density linkage maps, and genome scans reveal the genomic architecture of hybrid incompatibilities underlying speciation via character displacement in darters (Percidae: Etheostominae).</title>
        <authorList>
            <person name="Moran R.L."/>
            <person name="Catchen J.M."/>
            <person name="Fuller R.C."/>
        </authorList>
    </citation>
    <scope>NUCLEOTIDE SEQUENCE [LARGE SCALE GENOMIC DNA]</scope>
    <source>
        <strain evidence="2">EspeVRDwgs_2016</strain>
        <tissue evidence="2">Muscle</tissue>
    </source>
</reference>